<keyword evidence="8 11" id="KW-0472">Membrane</keyword>
<keyword evidence="6 13" id="KW-0732">Signal</keyword>
<dbReference type="InterPro" id="IPR037066">
    <property type="entry name" value="Plug_dom_sf"/>
</dbReference>
<dbReference type="InterPro" id="IPR011276">
    <property type="entry name" value="TonB_haem/Hb_rcpt"/>
</dbReference>
<feature type="chain" id="PRO_5020245945" evidence="13">
    <location>
        <begin position="21"/>
        <end position="730"/>
    </location>
</feature>
<sequence>MARTVLMMSTALVPAGAALAQEADVTSEAAVLLEEITVVPSRTEQEAVEALASVSVVTPEELKILQPTDTADIFFGMPNVGTSVSQDATGVGTSINIRGLQDFGRVQVILDGARNNFQRNDHGSTSTVWIEPEMIEAVTVVRGPTSNTYGSGAIGGVVVFDTKSASDFLKPDEVAAGSVKGRYETNGDGWMASATGAARYGQTFDVIGNVLYRTADDYKDGDGTVVPFSQYEVLGGMAKTQIRPADNHEITLGWIGSRDDWYESGIVQDVQLEQNQFTGKYTYAAPETPWIDFTLSGFYTDADQKQTALVGSTRYDQVTGLPVFVPPGSTRDFTLGTYGFDVWNNARFDTGAWRHTLTVGGDWVEDDAETIDALGGAGVYNPSGTRSVYGAYIQDKVEFSNWLEIIGALRWDGYKLDGTGPSTGVSSSGDRVSPRLSVGVKPFEDSFLAGTQLYGTYAEGYRSPSIIETLMTGLHPAGVAFPFLPNPNLIPETAKTWEIGLNYARDNILNPGDGFRAKASWFHNDVDNYIGLVYLSPFVPGSGCPFVPLPWAIPICAQYQNIDKVEIEGFELEALYDTGWMFTGVQLASIQGQDMSGGTPTPLWSIPPNQVTGRLGFRALDQKLVFGAEAQMVMPYDNLAFVPGAPFRPSIIDGYTLVNLFASYEPNYEPNDNLRFDIRLENLFDTTYGNYLNVASGSPIFQPGFNAKFAATLRFGVVGEQVAEAEVYKP</sequence>
<accession>A0A4R3MCN2</accession>
<proteinExistence type="inferred from homology"/>
<protein>
    <submittedName>
        <fullName evidence="16">Hemoglobin/transferrin/lactoferrin receptor protein</fullName>
    </submittedName>
</protein>
<evidence type="ECO:0000259" key="15">
    <source>
        <dbReference type="Pfam" id="PF07715"/>
    </source>
</evidence>
<evidence type="ECO:0000256" key="11">
    <source>
        <dbReference type="PROSITE-ProRule" id="PRU01360"/>
    </source>
</evidence>
<evidence type="ECO:0000256" key="8">
    <source>
        <dbReference type="ARBA" id="ARBA00023136"/>
    </source>
</evidence>
<evidence type="ECO:0000313" key="16">
    <source>
        <dbReference type="EMBL" id="TCT10623.1"/>
    </source>
</evidence>
<dbReference type="PROSITE" id="PS52016">
    <property type="entry name" value="TONB_DEPENDENT_REC_3"/>
    <property type="match status" value="1"/>
</dbReference>
<keyword evidence="9 16" id="KW-0675">Receptor</keyword>
<dbReference type="AlphaFoldDB" id="A0A4R3MCN2"/>
<organism evidence="16 17">
    <name type="scientific">Tepidamorphus gemmatus</name>
    <dbReference type="NCBI Taxonomy" id="747076"/>
    <lineage>
        <taxon>Bacteria</taxon>
        <taxon>Pseudomonadati</taxon>
        <taxon>Pseudomonadota</taxon>
        <taxon>Alphaproteobacteria</taxon>
        <taxon>Hyphomicrobiales</taxon>
        <taxon>Tepidamorphaceae</taxon>
        <taxon>Tepidamorphus</taxon>
    </lineage>
</organism>
<keyword evidence="5 11" id="KW-0812">Transmembrane</keyword>
<dbReference type="Pfam" id="PF07715">
    <property type="entry name" value="Plug"/>
    <property type="match status" value="1"/>
</dbReference>
<evidence type="ECO:0000256" key="9">
    <source>
        <dbReference type="ARBA" id="ARBA00023170"/>
    </source>
</evidence>
<evidence type="ECO:0000259" key="14">
    <source>
        <dbReference type="Pfam" id="PF00593"/>
    </source>
</evidence>
<dbReference type="InterPro" id="IPR039426">
    <property type="entry name" value="TonB-dep_rcpt-like"/>
</dbReference>
<evidence type="ECO:0000256" key="7">
    <source>
        <dbReference type="ARBA" id="ARBA00023077"/>
    </source>
</evidence>
<dbReference type="CDD" id="cd01347">
    <property type="entry name" value="ligand_gated_channel"/>
    <property type="match status" value="1"/>
</dbReference>
<dbReference type="GO" id="GO:0009279">
    <property type="term" value="C:cell outer membrane"/>
    <property type="evidence" value="ECO:0007669"/>
    <property type="project" value="UniProtKB-SubCell"/>
</dbReference>
<comment type="caution">
    <text evidence="16">The sequence shown here is derived from an EMBL/GenBank/DDBJ whole genome shotgun (WGS) entry which is preliminary data.</text>
</comment>
<dbReference type="NCBIfam" id="TIGR01786">
    <property type="entry name" value="TonB-hemlactrns"/>
    <property type="match status" value="1"/>
</dbReference>
<feature type="signal peptide" evidence="13">
    <location>
        <begin position="1"/>
        <end position="20"/>
    </location>
</feature>
<reference evidence="16 17" key="1">
    <citation type="submission" date="2019-03" db="EMBL/GenBank/DDBJ databases">
        <title>Genomic Encyclopedia of Type Strains, Phase IV (KMG-IV): sequencing the most valuable type-strain genomes for metagenomic binning, comparative biology and taxonomic classification.</title>
        <authorList>
            <person name="Goeker M."/>
        </authorList>
    </citation>
    <scope>NUCLEOTIDE SEQUENCE [LARGE SCALE GENOMIC DNA]</scope>
    <source>
        <strain evidence="16 17">DSM 19345</strain>
    </source>
</reference>
<dbReference type="NCBIfam" id="TIGR01785">
    <property type="entry name" value="TonB-hemin"/>
    <property type="match status" value="1"/>
</dbReference>
<comment type="similarity">
    <text evidence="2 11 12">Belongs to the TonB-dependent receptor family.</text>
</comment>
<feature type="domain" description="TonB-dependent receptor-like beta-barrel" evidence="14">
    <location>
        <begin position="248"/>
        <end position="683"/>
    </location>
</feature>
<evidence type="ECO:0000256" key="12">
    <source>
        <dbReference type="RuleBase" id="RU003357"/>
    </source>
</evidence>
<dbReference type="Pfam" id="PF00593">
    <property type="entry name" value="TonB_dep_Rec_b-barrel"/>
    <property type="match status" value="1"/>
</dbReference>
<dbReference type="GO" id="GO:0015232">
    <property type="term" value="F:heme transmembrane transporter activity"/>
    <property type="evidence" value="ECO:0007669"/>
    <property type="project" value="InterPro"/>
</dbReference>
<feature type="domain" description="TonB-dependent receptor plug" evidence="15">
    <location>
        <begin position="49"/>
        <end position="157"/>
    </location>
</feature>
<keyword evidence="4 11" id="KW-1134">Transmembrane beta strand</keyword>
<keyword evidence="10 11" id="KW-0998">Cell outer membrane</keyword>
<evidence type="ECO:0000313" key="17">
    <source>
        <dbReference type="Proteomes" id="UP000295678"/>
    </source>
</evidence>
<evidence type="ECO:0000256" key="2">
    <source>
        <dbReference type="ARBA" id="ARBA00009810"/>
    </source>
</evidence>
<evidence type="ECO:0000256" key="5">
    <source>
        <dbReference type="ARBA" id="ARBA00022692"/>
    </source>
</evidence>
<evidence type="ECO:0000256" key="13">
    <source>
        <dbReference type="SAM" id="SignalP"/>
    </source>
</evidence>
<dbReference type="GO" id="GO:0015344">
    <property type="term" value="F:siderophore uptake transmembrane transporter activity"/>
    <property type="evidence" value="ECO:0007669"/>
    <property type="project" value="TreeGrafter"/>
</dbReference>
<gene>
    <name evidence="16" type="ORF">EDC22_105122</name>
</gene>
<dbReference type="InterPro" id="IPR010949">
    <property type="entry name" value="TonB_Hb/transfer/lactofer_rcpt"/>
</dbReference>
<dbReference type="SUPFAM" id="SSF56935">
    <property type="entry name" value="Porins"/>
    <property type="match status" value="1"/>
</dbReference>
<keyword evidence="17" id="KW-1185">Reference proteome</keyword>
<dbReference type="Gene3D" id="2.40.170.20">
    <property type="entry name" value="TonB-dependent receptor, beta-barrel domain"/>
    <property type="match status" value="1"/>
</dbReference>
<dbReference type="GO" id="GO:0044718">
    <property type="term" value="P:siderophore transmembrane transport"/>
    <property type="evidence" value="ECO:0007669"/>
    <property type="project" value="TreeGrafter"/>
</dbReference>
<evidence type="ECO:0000256" key="1">
    <source>
        <dbReference type="ARBA" id="ARBA00004571"/>
    </source>
</evidence>
<dbReference type="InterPro" id="IPR036942">
    <property type="entry name" value="Beta-barrel_TonB_sf"/>
</dbReference>
<evidence type="ECO:0000256" key="10">
    <source>
        <dbReference type="ARBA" id="ARBA00023237"/>
    </source>
</evidence>
<dbReference type="Gene3D" id="2.170.130.10">
    <property type="entry name" value="TonB-dependent receptor, plug domain"/>
    <property type="match status" value="1"/>
</dbReference>
<dbReference type="PANTHER" id="PTHR30069:SF41">
    <property type="entry name" value="HEME_HEMOPEXIN UTILIZATION PROTEIN C"/>
    <property type="match status" value="1"/>
</dbReference>
<dbReference type="InterPro" id="IPR012910">
    <property type="entry name" value="Plug_dom"/>
</dbReference>
<dbReference type="PANTHER" id="PTHR30069">
    <property type="entry name" value="TONB-DEPENDENT OUTER MEMBRANE RECEPTOR"/>
    <property type="match status" value="1"/>
</dbReference>
<dbReference type="InterPro" id="IPR000531">
    <property type="entry name" value="Beta-barrel_TonB"/>
</dbReference>
<dbReference type="EMBL" id="SMAK01000005">
    <property type="protein sequence ID" value="TCT10623.1"/>
    <property type="molecule type" value="Genomic_DNA"/>
</dbReference>
<dbReference type="Proteomes" id="UP000295678">
    <property type="component" value="Unassembled WGS sequence"/>
</dbReference>
<keyword evidence="3 11" id="KW-0813">Transport</keyword>
<evidence type="ECO:0000256" key="4">
    <source>
        <dbReference type="ARBA" id="ARBA00022452"/>
    </source>
</evidence>
<comment type="subcellular location">
    <subcellularLocation>
        <location evidence="1 11">Cell outer membrane</location>
        <topology evidence="1 11">Multi-pass membrane protein</topology>
    </subcellularLocation>
</comment>
<evidence type="ECO:0000256" key="3">
    <source>
        <dbReference type="ARBA" id="ARBA00022448"/>
    </source>
</evidence>
<keyword evidence="7 12" id="KW-0798">TonB box</keyword>
<name>A0A4R3MCN2_9HYPH</name>
<evidence type="ECO:0000256" key="6">
    <source>
        <dbReference type="ARBA" id="ARBA00022729"/>
    </source>
</evidence>